<dbReference type="EMBL" id="KN832873">
    <property type="protein sequence ID" value="KIN03464.1"/>
    <property type="molecule type" value="Genomic_DNA"/>
</dbReference>
<dbReference type="PANTHER" id="PTHR48229:SF1">
    <property type="entry name" value="ALPHA METHYLACYL-COA RACEMASE-RELATED"/>
    <property type="match status" value="1"/>
</dbReference>
<evidence type="ECO:0000313" key="2">
    <source>
        <dbReference type="EMBL" id="KIN03464.1"/>
    </source>
</evidence>
<dbReference type="SUPFAM" id="SSF89796">
    <property type="entry name" value="CoA-transferase family III (CaiB/BaiF)"/>
    <property type="match status" value="2"/>
</dbReference>
<dbReference type="InterPro" id="IPR003673">
    <property type="entry name" value="CoA-Trfase_fam_III"/>
</dbReference>
<keyword evidence="3" id="KW-1185">Reference proteome</keyword>
<dbReference type="OrthoDB" id="2308815at2759"/>
<dbReference type="InterPro" id="IPR023606">
    <property type="entry name" value="CoA-Trfase_III_dom_1_sf"/>
</dbReference>
<evidence type="ECO:0008006" key="4">
    <source>
        <dbReference type="Google" id="ProtNLM"/>
    </source>
</evidence>
<dbReference type="InterPro" id="IPR052985">
    <property type="entry name" value="CoA-trans_III_biosynth/detox"/>
</dbReference>
<name>A0A0C3CWS2_OIDMZ</name>
<reference evidence="3" key="2">
    <citation type="submission" date="2015-01" db="EMBL/GenBank/DDBJ databases">
        <title>Evolutionary Origins and Diversification of the Mycorrhizal Mutualists.</title>
        <authorList>
            <consortium name="DOE Joint Genome Institute"/>
            <consortium name="Mycorrhizal Genomics Consortium"/>
            <person name="Kohler A."/>
            <person name="Kuo A."/>
            <person name="Nagy L.G."/>
            <person name="Floudas D."/>
            <person name="Copeland A."/>
            <person name="Barry K.W."/>
            <person name="Cichocki N."/>
            <person name="Veneault-Fourrey C."/>
            <person name="LaButti K."/>
            <person name="Lindquist E.A."/>
            <person name="Lipzen A."/>
            <person name="Lundell T."/>
            <person name="Morin E."/>
            <person name="Murat C."/>
            <person name="Riley R."/>
            <person name="Ohm R."/>
            <person name="Sun H."/>
            <person name="Tunlid A."/>
            <person name="Henrissat B."/>
            <person name="Grigoriev I.V."/>
            <person name="Hibbett D.S."/>
            <person name="Martin F."/>
        </authorList>
    </citation>
    <scope>NUCLEOTIDE SEQUENCE [LARGE SCALE GENOMIC DNA]</scope>
    <source>
        <strain evidence="3">Zn</strain>
    </source>
</reference>
<evidence type="ECO:0000313" key="3">
    <source>
        <dbReference type="Proteomes" id="UP000054321"/>
    </source>
</evidence>
<comment type="similarity">
    <text evidence="1">Belongs to the CoA-transferase III family.</text>
</comment>
<dbReference type="Pfam" id="PF02515">
    <property type="entry name" value="CoA_transf_3"/>
    <property type="match status" value="1"/>
</dbReference>
<accession>A0A0C3CWS2</accession>
<reference evidence="2 3" key="1">
    <citation type="submission" date="2014-04" db="EMBL/GenBank/DDBJ databases">
        <authorList>
            <consortium name="DOE Joint Genome Institute"/>
            <person name="Kuo A."/>
            <person name="Martino E."/>
            <person name="Perotto S."/>
            <person name="Kohler A."/>
            <person name="Nagy L.G."/>
            <person name="Floudas D."/>
            <person name="Copeland A."/>
            <person name="Barry K.W."/>
            <person name="Cichocki N."/>
            <person name="Veneault-Fourrey C."/>
            <person name="LaButti K."/>
            <person name="Lindquist E.A."/>
            <person name="Lipzen A."/>
            <person name="Lundell T."/>
            <person name="Morin E."/>
            <person name="Murat C."/>
            <person name="Sun H."/>
            <person name="Tunlid A."/>
            <person name="Henrissat B."/>
            <person name="Grigoriev I.V."/>
            <person name="Hibbett D.S."/>
            <person name="Martin F."/>
            <person name="Nordberg H.P."/>
            <person name="Cantor M.N."/>
            <person name="Hua S.X."/>
        </authorList>
    </citation>
    <scope>NUCLEOTIDE SEQUENCE [LARGE SCALE GENOMIC DNA]</scope>
    <source>
        <strain evidence="2 3">Zn</strain>
    </source>
</reference>
<dbReference type="STRING" id="913774.A0A0C3CWS2"/>
<evidence type="ECO:0000256" key="1">
    <source>
        <dbReference type="ARBA" id="ARBA00008383"/>
    </source>
</evidence>
<sequence length="525" mass="56427">METFDQLLNDFGLPRNDAKSTVVLESEVPAFEQTKSQKINLSLIGSLPATANALAAAHIYESRGGEPQQVSVDLSRGHNYIDPDIGMTPSINGQEIPVDVVVGNPFLHNIFLTADDRSAVISAVYVDLVYKWLTFFNCSPDEGEVRTAVKGWHSQGVLEAKSAPDLADAAAKAGLPMAIVQGEEEWAASPQGKFLAALPIVPVQRIGNAPPKPWPSTKPTRPLQGLKVLCATHAIAGPSSGRTLAEHGASVLQIMFTHGFEHNFVYDSANLGCASARLNFHKAADIEHMWALIKDADVWIDSYRDGALSKFGFDDARMHDVNPSLIISHVRCFGTGGPWANRAGFDMQGSAASGLMAYCGNGPLKPAWPPGSVINDYTTGFYGALAIQAAMLRRSKEGGGYIISPSLTGTAMSILKYFKTRGPSSQTSPNAPRQVTGDTPMGYLHTLSPLPQMSLTPPRYDPILLVPIGSSSPIFPGFGSVWDPKSVQPRQKEKLITDIGIPTMIKLAKIKQIGKESNKVRGAML</sequence>
<dbReference type="AlphaFoldDB" id="A0A0C3CWS2"/>
<dbReference type="GO" id="GO:0003824">
    <property type="term" value="F:catalytic activity"/>
    <property type="evidence" value="ECO:0007669"/>
    <property type="project" value="InterPro"/>
</dbReference>
<protein>
    <recommendedName>
        <fullName evidence="4">CoA-transferase family III</fullName>
    </recommendedName>
</protein>
<organism evidence="2 3">
    <name type="scientific">Oidiodendron maius (strain Zn)</name>
    <dbReference type="NCBI Taxonomy" id="913774"/>
    <lineage>
        <taxon>Eukaryota</taxon>
        <taxon>Fungi</taxon>
        <taxon>Dikarya</taxon>
        <taxon>Ascomycota</taxon>
        <taxon>Pezizomycotina</taxon>
        <taxon>Leotiomycetes</taxon>
        <taxon>Leotiomycetes incertae sedis</taxon>
        <taxon>Myxotrichaceae</taxon>
        <taxon>Oidiodendron</taxon>
    </lineage>
</organism>
<dbReference type="PANTHER" id="PTHR48229">
    <property type="entry name" value="CAIB/BAIF FAMILY ENZYME (AFU_ORTHOLOGUE AFUA_1G05360)-RELATED"/>
    <property type="match status" value="1"/>
</dbReference>
<dbReference type="Gene3D" id="3.40.50.10540">
    <property type="entry name" value="Crotonobetainyl-coa:carnitine coa-transferase, domain 1"/>
    <property type="match status" value="1"/>
</dbReference>
<dbReference type="HOGENOM" id="CLU_470121_0_0_1"/>
<proteinExistence type="inferred from homology"/>
<gene>
    <name evidence="2" type="ORF">OIDMADRAFT_26157</name>
</gene>
<dbReference type="Proteomes" id="UP000054321">
    <property type="component" value="Unassembled WGS sequence"/>
</dbReference>
<dbReference type="InParanoid" id="A0A0C3CWS2"/>